<evidence type="ECO:0000313" key="2">
    <source>
        <dbReference type="Proteomes" id="UP000298652"/>
    </source>
</evidence>
<proteinExistence type="predicted"/>
<name>A0A4U6UTT2_SETVI</name>
<keyword evidence="2" id="KW-1185">Reference proteome</keyword>
<protein>
    <submittedName>
        <fullName evidence="1">Uncharacterized protein</fullName>
    </submittedName>
</protein>
<dbReference type="Gramene" id="TKW20021">
    <property type="protein sequence ID" value="TKW20021"/>
    <property type="gene ID" value="SEVIR_4G057900v2"/>
</dbReference>
<organism evidence="1 2">
    <name type="scientific">Setaria viridis</name>
    <name type="common">Green bristlegrass</name>
    <name type="synonym">Setaria italica subsp. viridis</name>
    <dbReference type="NCBI Taxonomy" id="4556"/>
    <lineage>
        <taxon>Eukaryota</taxon>
        <taxon>Viridiplantae</taxon>
        <taxon>Streptophyta</taxon>
        <taxon>Embryophyta</taxon>
        <taxon>Tracheophyta</taxon>
        <taxon>Spermatophyta</taxon>
        <taxon>Magnoliopsida</taxon>
        <taxon>Liliopsida</taxon>
        <taxon>Poales</taxon>
        <taxon>Poaceae</taxon>
        <taxon>PACMAD clade</taxon>
        <taxon>Panicoideae</taxon>
        <taxon>Panicodae</taxon>
        <taxon>Paniceae</taxon>
        <taxon>Cenchrinae</taxon>
        <taxon>Setaria</taxon>
    </lineage>
</organism>
<dbReference type="EMBL" id="CM016555">
    <property type="protein sequence ID" value="TKW20021.1"/>
    <property type="molecule type" value="Genomic_DNA"/>
</dbReference>
<evidence type="ECO:0000313" key="1">
    <source>
        <dbReference type="EMBL" id="TKW20021.1"/>
    </source>
</evidence>
<gene>
    <name evidence="1" type="ORF">SEVIR_4G057900v2</name>
</gene>
<dbReference type="Proteomes" id="UP000298652">
    <property type="component" value="Chromosome 4"/>
</dbReference>
<sequence length="110" mass="11996">MRRGKGMQEAGPAHQTAHITLPWLVDKTPRPFSPSLFGQRRAAAARLFSVRRSLHPLPFSPWHRPSLPPLPLFLLALLLPTAPPAILLSIASLHPPRSCAPAPSQIDHGS</sequence>
<accession>A0A4U6UTT2</accession>
<reference evidence="1" key="1">
    <citation type="submission" date="2019-03" db="EMBL/GenBank/DDBJ databases">
        <title>WGS assembly of Setaria viridis.</title>
        <authorList>
            <person name="Huang P."/>
            <person name="Jenkins J."/>
            <person name="Grimwood J."/>
            <person name="Barry K."/>
            <person name="Healey A."/>
            <person name="Mamidi S."/>
            <person name="Sreedasyam A."/>
            <person name="Shu S."/>
            <person name="Feldman M."/>
            <person name="Wu J."/>
            <person name="Yu Y."/>
            <person name="Chen C."/>
            <person name="Johnson J."/>
            <person name="Rokhsar D."/>
            <person name="Baxter I."/>
            <person name="Schmutz J."/>
            <person name="Brutnell T."/>
            <person name="Kellogg E."/>
        </authorList>
    </citation>
    <scope>NUCLEOTIDE SEQUENCE [LARGE SCALE GENOMIC DNA]</scope>
</reference>
<dbReference type="AlphaFoldDB" id="A0A4U6UTT2"/>